<feature type="region of interest" description="Disordered" evidence="1">
    <location>
        <begin position="1"/>
        <end position="81"/>
    </location>
</feature>
<dbReference type="WBParaSite" id="PSAMB.scaffold10272size4207.g33181.t1">
    <property type="protein sequence ID" value="PSAMB.scaffold10272size4207.g33181.t1"/>
    <property type="gene ID" value="PSAMB.scaffold10272size4207.g33181"/>
</dbReference>
<dbReference type="AlphaFoldDB" id="A0A914UJ35"/>
<keyword evidence="2" id="KW-1185">Reference proteome</keyword>
<evidence type="ECO:0000313" key="3">
    <source>
        <dbReference type="WBParaSite" id="PSAMB.scaffold10272size4207.g33181.t1"/>
    </source>
</evidence>
<name>A0A914UJ35_9BILA</name>
<reference evidence="3" key="1">
    <citation type="submission" date="2022-11" db="UniProtKB">
        <authorList>
            <consortium name="WormBaseParasite"/>
        </authorList>
    </citation>
    <scope>IDENTIFICATION</scope>
</reference>
<evidence type="ECO:0000313" key="2">
    <source>
        <dbReference type="Proteomes" id="UP000887566"/>
    </source>
</evidence>
<dbReference type="Proteomes" id="UP000887566">
    <property type="component" value="Unplaced"/>
</dbReference>
<sequence>MELSKGDGGAWDGNVERQSMNSGRRTSQVPVSPTPSSQQSSSRQRASLSHGHVSSPDHQRDRLVSVSLSGKPDSVKTRTKTVSLSLDTSPISPWSEDADNVQVVEGFENTPGEEDELLFPGYVETAFYCLSQSSIPRRWCLQLVNNQYCLHL</sequence>
<proteinExistence type="predicted"/>
<protein>
    <submittedName>
        <fullName evidence="3">Uncharacterized protein</fullName>
    </submittedName>
</protein>
<feature type="compositionally biased region" description="Gly residues" evidence="1">
    <location>
        <begin position="1"/>
        <end position="11"/>
    </location>
</feature>
<accession>A0A914UJ35</accession>
<organism evidence="2 3">
    <name type="scientific">Plectus sambesii</name>
    <dbReference type="NCBI Taxonomy" id="2011161"/>
    <lineage>
        <taxon>Eukaryota</taxon>
        <taxon>Metazoa</taxon>
        <taxon>Ecdysozoa</taxon>
        <taxon>Nematoda</taxon>
        <taxon>Chromadorea</taxon>
        <taxon>Plectida</taxon>
        <taxon>Plectina</taxon>
        <taxon>Plectoidea</taxon>
        <taxon>Plectidae</taxon>
        <taxon>Plectus</taxon>
    </lineage>
</organism>
<evidence type="ECO:0000256" key="1">
    <source>
        <dbReference type="SAM" id="MobiDB-lite"/>
    </source>
</evidence>
<feature type="compositionally biased region" description="Low complexity" evidence="1">
    <location>
        <begin position="25"/>
        <end position="45"/>
    </location>
</feature>